<evidence type="ECO:0000256" key="1">
    <source>
        <dbReference type="ARBA" id="ARBA00004571"/>
    </source>
</evidence>
<dbReference type="Pfam" id="PF00593">
    <property type="entry name" value="TonB_dep_Rec_b-barrel"/>
    <property type="match status" value="1"/>
</dbReference>
<evidence type="ECO:0000256" key="4">
    <source>
        <dbReference type="ARBA" id="ARBA00022692"/>
    </source>
</evidence>
<dbReference type="Gene3D" id="2.40.170.20">
    <property type="entry name" value="TonB-dependent receptor, beta-barrel domain"/>
    <property type="match status" value="1"/>
</dbReference>
<evidence type="ECO:0000256" key="3">
    <source>
        <dbReference type="ARBA" id="ARBA00022496"/>
    </source>
</evidence>
<evidence type="ECO:0000256" key="2">
    <source>
        <dbReference type="ARBA" id="ARBA00022448"/>
    </source>
</evidence>
<evidence type="ECO:0000256" key="5">
    <source>
        <dbReference type="ARBA" id="ARBA00023004"/>
    </source>
</evidence>
<accession>A0A382LEG1</accession>
<dbReference type="PANTHER" id="PTHR32552:SF81">
    <property type="entry name" value="TONB-DEPENDENT OUTER MEMBRANE RECEPTOR"/>
    <property type="match status" value="1"/>
</dbReference>
<dbReference type="SUPFAM" id="SSF56935">
    <property type="entry name" value="Porins"/>
    <property type="match status" value="1"/>
</dbReference>
<dbReference type="InterPro" id="IPR039426">
    <property type="entry name" value="TonB-dep_rcpt-like"/>
</dbReference>
<keyword evidence="6" id="KW-0406">Ion transport</keyword>
<keyword evidence="3" id="KW-0410">Iron transport</keyword>
<keyword evidence="5" id="KW-0408">Iron</keyword>
<dbReference type="EMBL" id="UINC01086586">
    <property type="protein sequence ID" value="SVC35188.1"/>
    <property type="molecule type" value="Genomic_DNA"/>
</dbReference>
<dbReference type="InterPro" id="IPR000531">
    <property type="entry name" value="Beta-barrel_TonB"/>
</dbReference>
<proteinExistence type="predicted"/>
<feature type="non-terminal residue" evidence="11">
    <location>
        <position position="402"/>
    </location>
</feature>
<keyword evidence="9" id="KW-0998">Cell outer membrane</keyword>
<keyword evidence="8" id="KW-0472">Membrane</keyword>
<gene>
    <name evidence="11" type="ORF">METZ01_LOCUS288042</name>
</gene>
<dbReference type="GO" id="GO:0009279">
    <property type="term" value="C:cell outer membrane"/>
    <property type="evidence" value="ECO:0007669"/>
    <property type="project" value="UniProtKB-SubCell"/>
</dbReference>
<name>A0A382LEG1_9ZZZZ</name>
<protein>
    <recommendedName>
        <fullName evidence="10">TonB-dependent receptor-like beta-barrel domain-containing protein</fullName>
    </recommendedName>
</protein>
<evidence type="ECO:0000259" key="10">
    <source>
        <dbReference type="Pfam" id="PF00593"/>
    </source>
</evidence>
<feature type="non-terminal residue" evidence="11">
    <location>
        <position position="1"/>
    </location>
</feature>
<comment type="subcellular location">
    <subcellularLocation>
        <location evidence="1">Cell outer membrane</location>
        <topology evidence="1">Multi-pass membrane protein</topology>
    </subcellularLocation>
</comment>
<dbReference type="GO" id="GO:0006826">
    <property type="term" value="P:iron ion transport"/>
    <property type="evidence" value="ECO:0007669"/>
    <property type="project" value="UniProtKB-KW"/>
</dbReference>
<organism evidence="11">
    <name type="scientific">marine metagenome</name>
    <dbReference type="NCBI Taxonomy" id="408172"/>
    <lineage>
        <taxon>unclassified sequences</taxon>
        <taxon>metagenomes</taxon>
        <taxon>ecological metagenomes</taxon>
    </lineage>
</organism>
<evidence type="ECO:0000313" key="11">
    <source>
        <dbReference type="EMBL" id="SVC35188.1"/>
    </source>
</evidence>
<keyword evidence="2" id="KW-0813">Transport</keyword>
<evidence type="ECO:0000256" key="9">
    <source>
        <dbReference type="ARBA" id="ARBA00023237"/>
    </source>
</evidence>
<dbReference type="InterPro" id="IPR036942">
    <property type="entry name" value="Beta-barrel_TonB_sf"/>
</dbReference>
<sequence>LEFATQTIGSLIVYFPTDGIDNTQVEFPVNYNPFAIFSGSPTNINAGFGRTTSGDGVIWADVETSAVFGSIEFDVTEQLTLSLEVRRQDDDVNEGQYKYQFVPGDAEGAFFRPLLPQDDGLSDNFKSTLPRFIIDWKPFDDTTIYASYSEGTRPGLFNASLAGLSANELEQIKLQTNGAGVEVDEEDSENIEVGLKTSFSEGRGFVAVSAYRTDVENVQTPIFAASYTDDAGEPQVVSGSIVGQGASAELSGLEIEGGYIINDNWSVEFTYAYNTSEIGRGFFSSDAYDVLGDSNFVQGNAFSRYPENSGTLSLDYSRSLNGRWSMFARADAIYTDKMYASQANVTHTGSGTKLNLRIGVETDKLRAELYCLNCTDDRQPKGLQYLFDLSGISGAFGSVPDG</sequence>
<feature type="domain" description="TonB-dependent receptor-like beta-barrel" evidence="10">
    <location>
        <begin position="25"/>
        <end position="361"/>
    </location>
</feature>
<evidence type="ECO:0000256" key="6">
    <source>
        <dbReference type="ARBA" id="ARBA00023065"/>
    </source>
</evidence>
<evidence type="ECO:0000256" key="7">
    <source>
        <dbReference type="ARBA" id="ARBA00023077"/>
    </source>
</evidence>
<dbReference type="AlphaFoldDB" id="A0A382LEG1"/>
<evidence type="ECO:0000256" key="8">
    <source>
        <dbReference type="ARBA" id="ARBA00023136"/>
    </source>
</evidence>
<reference evidence="11" key="1">
    <citation type="submission" date="2018-05" db="EMBL/GenBank/DDBJ databases">
        <authorList>
            <person name="Lanie J.A."/>
            <person name="Ng W.-L."/>
            <person name="Kazmierczak K.M."/>
            <person name="Andrzejewski T.M."/>
            <person name="Davidsen T.M."/>
            <person name="Wayne K.J."/>
            <person name="Tettelin H."/>
            <person name="Glass J.I."/>
            <person name="Rusch D."/>
            <person name="Podicherti R."/>
            <person name="Tsui H.-C.T."/>
            <person name="Winkler M.E."/>
        </authorList>
    </citation>
    <scope>NUCLEOTIDE SEQUENCE</scope>
</reference>
<dbReference type="PANTHER" id="PTHR32552">
    <property type="entry name" value="FERRICHROME IRON RECEPTOR-RELATED"/>
    <property type="match status" value="1"/>
</dbReference>
<keyword evidence="4" id="KW-0812">Transmembrane</keyword>
<keyword evidence="7" id="KW-0798">TonB box</keyword>